<dbReference type="InterPro" id="IPR006860">
    <property type="entry name" value="FecR"/>
</dbReference>
<keyword evidence="1" id="KW-0472">Membrane</keyword>
<dbReference type="Pfam" id="PF16344">
    <property type="entry name" value="FecR_C"/>
    <property type="match status" value="1"/>
</dbReference>
<dbReference type="Proteomes" id="UP000235564">
    <property type="component" value="Unassembled WGS sequence"/>
</dbReference>
<proteinExistence type="predicted"/>
<accession>A0A2N6QNT4</accession>
<organism evidence="4 5">
    <name type="scientific">Hoylesella buccalis</name>
    <dbReference type="NCBI Taxonomy" id="28127"/>
    <lineage>
        <taxon>Bacteria</taxon>
        <taxon>Pseudomonadati</taxon>
        <taxon>Bacteroidota</taxon>
        <taxon>Bacteroidia</taxon>
        <taxon>Bacteroidales</taxon>
        <taxon>Prevotellaceae</taxon>
        <taxon>Hoylesella</taxon>
    </lineage>
</organism>
<keyword evidence="1" id="KW-1133">Transmembrane helix</keyword>
<dbReference type="FunFam" id="2.60.120.1440:FF:000001">
    <property type="entry name" value="Putative anti-sigma factor"/>
    <property type="match status" value="1"/>
</dbReference>
<evidence type="ECO:0000313" key="4">
    <source>
        <dbReference type="EMBL" id="PMC23226.1"/>
    </source>
</evidence>
<feature type="domain" description="Protein FecR C-terminal" evidence="3">
    <location>
        <begin position="259"/>
        <end position="324"/>
    </location>
</feature>
<dbReference type="Pfam" id="PF04773">
    <property type="entry name" value="FecR"/>
    <property type="match status" value="1"/>
</dbReference>
<keyword evidence="1" id="KW-0812">Transmembrane</keyword>
<dbReference type="Gene3D" id="2.60.120.1440">
    <property type="match status" value="1"/>
</dbReference>
<dbReference type="PANTHER" id="PTHR30273:SF2">
    <property type="entry name" value="PROTEIN FECR"/>
    <property type="match status" value="1"/>
</dbReference>
<comment type="caution">
    <text evidence="4">The sequence shown here is derived from an EMBL/GenBank/DDBJ whole genome shotgun (WGS) entry which is preliminary data.</text>
</comment>
<dbReference type="RefSeq" id="WP_102698016.1">
    <property type="nucleotide sequence ID" value="NZ_PNGJ01000010.1"/>
</dbReference>
<protein>
    <submittedName>
        <fullName evidence="4">Siderophore-interacting protein</fullName>
    </submittedName>
</protein>
<dbReference type="GO" id="GO:0016989">
    <property type="term" value="F:sigma factor antagonist activity"/>
    <property type="evidence" value="ECO:0007669"/>
    <property type="project" value="TreeGrafter"/>
</dbReference>
<dbReference type="PIRSF" id="PIRSF018266">
    <property type="entry name" value="FecR"/>
    <property type="match status" value="1"/>
</dbReference>
<dbReference type="Gene3D" id="3.55.50.30">
    <property type="match status" value="1"/>
</dbReference>
<reference evidence="4 5" key="1">
    <citation type="submission" date="2017-09" db="EMBL/GenBank/DDBJ databases">
        <title>Bacterial strain isolated from the female urinary microbiota.</title>
        <authorList>
            <person name="Thomas-White K."/>
            <person name="Kumar N."/>
            <person name="Forster S."/>
            <person name="Putonti C."/>
            <person name="Lawley T."/>
            <person name="Wolfe A.J."/>
        </authorList>
    </citation>
    <scope>NUCLEOTIDE SEQUENCE [LARGE SCALE GENOMIC DNA]</scope>
    <source>
        <strain evidence="4 5">UMB0536</strain>
    </source>
</reference>
<dbReference type="EMBL" id="PNGJ01000010">
    <property type="protein sequence ID" value="PMC23226.1"/>
    <property type="molecule type" value="Genomic_DNA"/>
</dbReference>
<gene>
    <name evidence="4" type="ORF">CJ231_11195</name>
</gene>
<dbReference type="InterPro" id="IPR032508">
    <property type="entry name" value="FecR_C"/>
</dbReference>
<dbReference type="OrthoDB" id="1082779at2"/>
<evidence type="ECO:0000256" key="1">
    <source>
        <dbReference type="SAM" id="Phobius"/>
    </source>
</evidence>
<evidence type="ECO:0000313" key="5">
    <source>
        <dbReference type="Proteomes" id="UP000235564"/>
    </source>
</evidence>
<dbReference type="PANTHER" id="PTHR30273">
    <property type="entry name" value="PERIPLASMIC SIGNAL SENSOR AND SIGMA FACTOR ACTIVATOR FECR-RELATED"/>
    <property type="match status" value="1"/>
</dbReference>
<dbReference type="AlphaFoldDB" id="A0A2N6QNT4"/>
<feature type="transmembrane region" description="Helical" evidence="1">
    <location>
        <begin position="89"/>
        <end position="107"/>
    </location>
</feature>
<feature type="domain" description="FecR protein" evidence="2">
    <location>
        <begin position="125"/>
        <end position="214"/>
    </location>
</feature>
<sequence length="327" mass="36551">MQNTDNQLAELARGFFEGTLSNDEEQMLFGLLQENEEQRARFDAMEQAWNATHVPSAAVEEEWRRVWCRIQGRSPIRMRSRKIHLRRKLAAAAVALVLVSSLVTYFFSSHHSGPEAYYTCIAPLGGKAEVVLPDGSRVWLNAGSDLRYPASFGGDSRMVELNGEAYFEVAKHAGSKFTVNTKGYDVIVHGTKFNISAYDDDASVTTTLLEGSVQVSLDNERVMMVPGEKVTLNQVSGELIKTKASTKANAWIHGNTEYESITLANLVKVLSRRFNMNITVQSPSLRDERLAISLNNGEDFDGIMRGLQRIIPIRVVRQGKNVQILER</sequence>
<evidence type="ECO:0000259" key="3">
    <source>
        <dbReference type="Pfam" id="PF16344"/>
    </source>
</evidence>
<evidence type="ECO:0000259" key="2">
    <source>
        <dbReference type="Pfam" id="PF04773"/>
    </source>
</evidence>
<dbReference type="InterPro" id="IPR012373">
    <property type="entry name" value="Ferrdict_sens_TM"/>
</dbReference>
<name>A0A2N6QNT4_9BACT</name>